<sequence length="127" mass="14770">MFKFLDKILCRLVLRESQDRAFLKILLKLAGGLLRKEQEKLSRLWSLLVTSSRISIWISALRFLVMRRSIQLFPLLEEKDGRVSGWFSMFKSSWRQKARSLDRLSSRPLRGASSLDVYGCHNPGVTQ</sequence>
<protein>
    <submittedName>
        <fullName evidence="1">Uncharacterized protein</fullName>
    </submittedName>
</protein>
<organism evidence="1 2">
    <name type="scientific">Caerostris darwini</name>
    <dbReference type="NCBI Taxonomy" id="1538125"/>
    <lineage>
        <taxon>Eukaryota</taxon>
        <taxon>Metazoa</taxon>
        <taxon>Ecdysozoa</taxon>
        <taxon>Arthropoda</taxon>
        <taxon>Chelicerata</taxon>
        <taxon>Arachnida</taxon>
        <taxon>Araneae</taxon>
        <taxon>Araneomorphae</taxon>
        <taxon>Entelegynae</taxon>
        <taxon>Araneoidea</taxon>
        <taxon>Araneidae</taxon>
        <taxon>Caerostris</taxon>
    </lineage>
</organism>
<reference evidence="1 2" key="1">
    <citation type="submission" date="2021-06" db="EMBL/GenBank/DDBJ databases">
        <title>Caerostris darwini draft genome.</title>
        <authorList>
            <person name="Kono N."/>
            <person name="Arakawa K."/>
        </authorList>
    </citation>
    <scope>NUCLEOTIDE SEQUENCE [LARGE SCALE GENOMIC DNA]</scope>
</reference>
<name>A0AAV4PLA5_9ARAC</name>
<proteinExistence type="predicted"/>
<dbReference type="EMBL" id="BPLQ01002844">
    <property type="protein sequence ID" value="GIX95982.1"/>
    <property type="molecule type" value="Genomic_DNA"/>
</dbReference>
<evidence type="ECO:0000313" key="1">
    <source>
        <dbReference type="EMBL" id="GIX95982.1"/>
    </source>
</evidence>
<accession>A0AAV4PLA5</accession>
<dbReference type="Proteomes" id="UP001054837">
    <property type="component" value="Unassembled WGS sequence"/>
</dbReference>
<dbReference type="AlphaFoldDB" id="A0AAV4PLA5"/>
<evidence type="ECO:0000313" key="2">
    <source>
        <dbReference type="Proteomes" id="UP001054837"/>
    </source>
</evidence>
<gene>
    <name evidence="1" type="ORF">CDAR_397291</name>
</gene>
<comment type="caution">
    <text evidence="1">The sequence shown here is derived from an EMBL/GenBank/DDBJ whole genome shotgun (WGS) entry which is preliminary data.</text>
</comment>
<keyword evidence="2" id="KW-1185">Reference proteome</keyword>